<evidence type="ECO:0000256" key="7">
    <source>
        <dbReference type="ARBA" id="ARBA00022692"/>
    </source>
</evidence>
<protein>
    <recommendedName>
        <fullName evidence="12">Molybdenum transport system permease</fullName>
    </recommendedName>
</protein>
<keyword evidence="9" id="KW-0406">Ion transport</keyword>
<reference evidence="14 15" key="1">
    <citation type="journal article" date="2013" name="Genome Announc.">
        <title>Genome Sequence of Staphylococcus massiliensis Strain S46, Isolated from the Surface of Healthy Human Skin.</title>
        <authorList>
            <person name="Srivastav R."/>
            <person name="Singh A."/>
            <person name="Jangir P.K."/>
            <person name="Kumari C."/>
            <person name="Muduli S."/>
            <person name="Sharma R."/>
        </authorList>
    </citation>
    <scope>NUCLEOTIDE SEQUENCE [LARGE SCALE GENOMIC DNA]</scope>
    <source>
        <strain evidence="14 15">S46</strain>
    </source>
</reference>
<dbReference type="eggNOG" id="COG4149">
    <property type="taxonomic scope" value="Bacteria"/>
</dbReference>
<evidence type="ECO:0000256" key="8">
    <source>
        <dbReference type="ARBA" id="ARBA00022989"/>
    </source>
</evidence>
<dbReference type="STRING" id="1229783.C273_04085"/>
<evidence type="ECO:0000256" key="6">
    <source>
        <dbReference type="ARBA" id="ARBA00022596"/>
    </source>
</evidence>
<feature type="transmembrane region" description="Helical" evidence="11">
    <location>
        <begin position="193"/>
        <end position="214"/>
    </location>
</feature>
<keyword evidence="15" id="KW-1185">Reference proteome</keyword>
<comment type="function">
    <text evidence="12">Part of the binding-protein-dependent transport system for molybdenum; probably responsible for the translocation of the substrate across the membrane.</text>
</comment>
<keyword evidence="10 11" id="KW-0472">Membrane</keyword>
<keyword evidence="4 12" id="KW-1003">Cell membrane</keyword>
<dbReference type="Gene3D" id="1.10.3720.10">
    <property type="entry name" value="MetI-like"/>
    <property type="match status" value="1"/>
</dbReference>
<dbReference type="RefSeq" id="WP_009382832.1">
    <property type="nucleotide sequence ID" value="NZ_AMSQ01000005.1"/>
</dbReference>
<name>K9ANT9_9STAP</name>
<dbReference type="PANTHER" id="PTHR30183:SF3">
    <property type="entry name" value="MOLYBDENUM TRANSPORT SYSTEM PERMEASE PROTEIN MODB"/>
    <property type="match status" value="1"/>
</dbReference>
<dbReference type="Pfam" id="PF00528">
    <property type="entry name" value="BPD_transp_1"/>
    <property type="match status" value="1"/>
</dbReference>
<evidence type="ECO:0000256" key="12">
    <source>
        <dbReference type="RuleBase" id="RU365097"/>
    </source>
</evidence>
<gene>
    <name evidence="14" type="ORF">C273_04085</name>
</gene>
<dbReference type="InterPro" id="IPR000515">
    <property type="entry name" value="MetI-like"/>
</dbReference>
<dbReference type="InterPro" id="IPR035906">
    <property type="entry name" value="MetI-like_sf"/>
</dbReference>
<keyword evidence="6" id="KW-0533">Nickel</keyword>
<dbReference type="PATRIC" id="fig|1229783.3.peg.822"/>
<dbReference type="GO" id="GO:0005886">
    <property type="term" value="C:plasma membrane"/>
    <property type="evidence" value="ECO:0007669"/>
    <property type="project" value="UniProtKB-SubCell"/>
</dbReference>
<evidence type="ECO:0000313" key="14">
    <source>
        <dbReference type="EMBL" id="EKU48954.1"/>
    </source>
</evidence>
<evidence type="ECO:0000313" key="15">
    <source>
        <dbReference type="Proteomes" id="UP000009885"/>
    </source>
</evidence>
<organism evidence="14 15">
    <name type="scientific">Staphylococcus massiliensis S46</name>
    <dbReference type="NCBI Taxonomy" id="1229783"/>
    <lineage>
        <taxon>Bacteria</taxon>
        <taxon>Bacillati</taxon>
        <taxon>Bacillota</taxon>
        <taxon>Bacilli</taxon>
        <taxon>Bacillales</taxon>
        <taxon>Staphylococcaceae</taxon>
        <taxon>Staphylococcus</taxon>
    </lineage>
</organism>
<feature type="transmembrane region" description="Helical" evidence="11">
    <location>
        <begin position="13"/>
        <end position="33"/>
    </location>
</feature>
<evidence type="ECO:0000256" key="11">
    <source>
        <dbReference type="RuleBase" id="RU363032"/>
    </source>
</evidence>
<dbReference type="GO" id="GO:0015098">
    <property type="term" value="F:molybdate ion transmembrane transporter activity"/>
    <property type="evidence" value="ECO:0007669"/>
    <property type="project" value="UniProtKB-UniRule"/>
</dbReference>
<evidence type="ECO:0000256" key="3">
    <source>
        <dbReference type="ARBA" id="ARBA00022448"/>
    </source>
</evidence>
<evidence type="ECO:0000256" key="10">
    <source>
        <dbReference type="ARBA" id="ARBA00023136"/>
    </source>
</evidence>
<dbReference type="PANTHER" id="PTHR30183">
    <property type="entry name" value="MOLYBDENUM TRANSPORT SYSTEM PERMEASE PROTEIN MODB"/>
    <property type="match status" value="1"/>
</dbReference>
<evidence type="ECO:0000256" key="1">
    <source>
        <dbReference type="ARBA" id="ARBA00004651"/>
    </source>
</evidence>
<evidence type="ECO:0000259" key="13">
    <source>
        <dbReference type="PROSITE" id="PS50928"/>
    </source>
</evidence>
<evidence type="ECO:0000256" key="4">
    <source>
        <dbReference type="ARBA" id="ARBA00022475"/>
    </source>
</evidence>
<dbReference type="SUPFAM" id="SSF161098">
    <property type="entry name" value="MetI-like"/>
    <property type="match status" value="1"/>
</dbReference>
<keyword evidence="8 11" id="KW-1133">Transmembrane helix</keyword>
<sequence length="223" mass="24638">MTDFTPFLISLKVALISTLIVFVLGIAVARWLYRKKGVFARIIESFLILPLVLPPTVLGYILLIVFSEQGPLGSILKGTFHISVVFSVVGAVLASVIVSFPLMYQQTVQGFRSIDEKMLNTARTMGASESKIFFKLMLPLEKRAIIAGVMLAFARAIGEFGATLMVAGYLPGVTNTLPLEVYFLVEQGRENQAWLYVLILVAFSISVVGTLNVLNKDRFREEN</sequence>
<dbReference type="InterPro" id="IPR011867">
    <property type="entry name" value="ModB_ABC"/>
</dbReference>
<keyword evidence="5 12" id="KW-0500">Molybdenum</keyword>
<dbReference type="Proteomes" id="UP000009885">
    <property type="component" value="Unassembled WGS sequence"/>
</dbReference>
<feature type="domain" description="ABC transmembrane type-1" evidence="13">
    <location>
        <begin position="7"/>
        <end position="209"/>
    </location>
</feature>
<evidence type="ECO:0000256" key="9">
    <source>
        <dbReference type="ARBA" id="ARBA00023112"/>
    </source>
</evidence>
<keyword evidence="3 11" id="KW-0813">Transport</keyword>
<proteinExistence type="inferred from homology"/>
<feature type="transmembrane region" description="Helical" evidence="11">
    <location>
        <begin position="144"/>
        <end position="170"/>
    </location>
</feature>
<dbReference type="NCBIfam" id="TIGR02141">
    <property type="entry name" value="modB_ABC"/>
    <property type="match status" value="1"/>
</dbReference>
<comment type="caution">
    <text evidence="14">The sequence shown here is derived from an EMBL/GenBank/DDBJ whole genome shotgun (WGS) entry which is preliminary data.</text>
</comment>
<comment type="subcellular location">
    <subcellularLocation>
        <location evidence="1 11">Cell membrane</location>
        <topology evidence="1 11">Multi-pass membrane protein</topology>
    </subcellularLocation>
</comment>
<dbReference type="PROSITE" id="PS50928">
    <property type="entry name" value="ABC_TM1"/>
    <property type="match status" value="1"/>
</dbReference>
<keyword evidence="9" id="KW-0921">Nickel transport</keyword>
<evidence type="ECO:0000256" key="5">
    <source>
        <dbReference type="ARBA" id="ARBA00022505"/>
    </source>
</evidence>
<feature type="transmembrane region" description="Helical" evidence="11">
    <location>
        <begin position="78"/>
        <end position="104"/>
    </location>
</feature>
<dbReference type="EMBL" id="AMSQ01000005">
    <property type="protein sequence ID" value="EKU48954.1"/>
    <property type="molecule type" value="Genomic_DNA"/>
</dbReference>
<dbReference type="OrthoDB" id="9795403at2"/>
<comment type="similarity">
    <text evidence="2 12">Belongs to the binding-protein-dependent transport system permease family. CysTW subfamily.</text>
</comment>
<keyword evidence="7 11" id="KW-0812">Transmembrane</keyword>
<evidence type="ECO:0000256" key="2">
    <source>
        <dbReference type="ARBA" id="ARBA00007069"/>
    </source>
</evidence>
<accession>K9ANT9</accession>
<dbReference type="CDD" id="cd06261">
    <property type="entry name" value="TM_PBP2"/>
    <property type="match status" value="1"/>
</dbReference>
<dbReference type="GO" id="GO:0015675">
    <property type="term" value="P:nickel cation transport"/>
    <property type="evidence" value="ECO:0007669"/>
    <property type="project" value="UniProtKB-KW"/>
</dbReference>
<dbReference type="AlphaFoldDB" id="K9ANT9"/>
<feature type="transmembrane region" description="Helical" evidence="11">
    <location>
        <begin position="45"/>
        <end position="66"/>
    </location>
</feature>